<dbReference type="EMBL" id="LBMM01003245">
    <property type="protein sequence ID" value="KMQ93758.1"/>
    <property type="molecule type" value="Genomic_DNA"/>
</dbReference>
<organism evidence="2 3">
    <name type="scientific">Lasius niger</name>
    <name type="common">Black garden ant</name>
    <dbReference type="NCBI Taxonomy" id="67767"/>
    <lineage>
        <taxon>Eukaryota</taxon>
        <taxon>Metazoa</taxon>
        <taxon>Ecdysozoa</taxon>
        <taxon>Arthropoda</taxon>
        <taxon>Hexapoda</taxon>
        <taxon>Insecta</taxon>
        <taxon>Pterygota</taxon>
        <taxon>Neoptera</taxon>
        <taxon>Endopterygota</taxon>
        <taxon>Hymenoptera</taxon>
        <taxon>Apocrita</taxon>
        <taxon>Aculeata</taxon>
        <taxon>Formicoidea</taxon>
        <taxon>Formicidae</taxon>
        <taxon>Formicinae</taxon>
        <taxon>Lasius</taxon>
        <taxon>Lasius</taxon>
    </lineage>
</organism>
<reference evidence="2 3" key="1">
    <citation type="submission" date="2015-04" db="EMBL/GenBank/DDBJ databases">
        <title>Lasius niger genome sequencing.</title>
        <authorList>
            <person name="Konorov E.A."/>
            <person name="Nikitin M.A."/>
            <person name="Kirill M.V."/>
            <person name="Chang P."/>
        </authorList>
    </citation>
    <scope>NUCLEOTIDE SEQUENCE [LARGE SCALE GENOMIC DNA]</scope>
    <source>
        <tissue evidence="2">Whole</tissue>
    </source>
</reference>
<sequence length="122" mass="13062">MKARASFPLSSTNPKAKVTRTETLQRPGIRKNNGRTDGYYRGHQRATRRPGIMGRGVASTSQPVATGTDATTTATTAESWHLDTAVRPYQSPEAGDSIAAAAASTKTAPRDHHRPALHQPIS</sequence>
<dbReference type="Proteomes" id="UP000036403">
    <property type="component" value="Unassembled WGS sequence"/>
</dbReference>
<feature type="region of interest" description="Disordered" evidence="1">
    <location>
        <begin position="1"/>
        <end position="122"/>
    </location>
</feature>
<keyword evidence="2" id="KW-0687">Ribonucleoprotein</keyword>
<keyword evidence="2" id="KW-0689">Ribosomal protein</keyword>
<comment type="caution">
    <text evidence="2">The sequence shown here is derived from an EMBL/GenBank/DDBJ whole genome shotgun (WGS) entry which is preliminary data.</text>
</comment>
<name>A0A0J7KTV6_LASNI</name>
<evidence type="ECO:0000256" key="1">
    <source>
        <dbReference type="SAM" id="MobiDB-lite"/>
    </source>
</evidence>
<dbReference type="GO" id="GO:0005840">
    <property type="term" value="C:ribosome"/>
    <property type="evidence" value="ECO:0007669"/>
    <property type="project" value="UniProtKB-KW"/>
</dbReference>
<protein>
    <submittedName>
        <fullName evidence="2">30s ribosomal protein s8</fullName>
    </submittedName>
</protein>
<gene>
    <name evidence="2" type="ORF">RF55_6119</name>
</gene>
<evidence type="ECO:0000313" key="3">
    <source>
        <dbReference type="Proteomes" id="UP000036403"/>
    </source>
</evidence>
<dbReference type="PaxDb" id="67767-A0A0J7KTV6"/>
<dbReference type="AlphaFoldDB" id="A0A0J7KTV6"/>
<accession>A0A0J7KTV6</accession>
<proteinExistence type="predicted"/>
<evidence type="ECO:0000313" key="2">
    <source>
        <dbReference type="EMBL" id="KMQ93758.1"/>
    </source>
</evidence>
<keyword evidence="3" id="KW-1185">Reference proteome</keyword>
<feature type="compositionally biased region" description="Low complexity" evidence="1">
    <location>
        <begin position="65"/>
        <end position="77"/>
    </location>
</feature>